<evidence type="ECO:0000313" key="2">
    <source>
        <dbReference type="Proteomes" id="UP000484015"/>
    </source>
</evidence>
<dbReference type="InterPro" id="IPR031325">
    <property type="entry name" value="RHS_repeat"/>
</dbReference>
<dbReference type="NCBIfam" id="TIGR01643">
    <property type="entry name" value="YD_repeat_2x"/>
    <property type="match status" value="2"/>
</dbReference>
<accession>A0A6L6PXT2</accession>
<dbReference type="EMBL" id="WNLA01000004">
    <property type="protein sequence ID" value="MTW02413.1"/>
    <property type="molecule type" value="Genomic_DNA"/>
</dbReference>
<keyword evidence="2" id="KW-1185">Reference proteome</keyword>
<dbReference type="Proteomes" id="UP000484015">
    <property type="component" value="Unassembled WGS sequence"/>
</dbReference>
<dbReference type="AlphaFoldDB" id="A0A6L6PXT2"/>
<dbReference type="Pfam" id="PF05593">
    <property type="entry name" value="RHS_repeat"/>
    <property type="match status" value="1"/>
</dbReference>
<dbReference type="InterPro" id="IPR050708">
    <property type="entry name" value="T6SS_VgrG/RHS"/>
</dbReference>
<reference evidence="1 2" key="1">
    <citation type="submission" date="2019-11" db="EMBL/GenBank/DDBJ databases">
        <title>Type strains purchased from KCTC, JCM and DSMZ.</title>
        <authorList>
            <person name="Lu H."/>
        </authorList>
    </citation>
    <scope>NUCLEOTIDE SEQUENCE [LARGE SCALE GENOMIC DNA]</scope>
    <source>
        <strain evidence="1 2">KCTC 42409</strain>
    </source>
</reference>
<dbReference type="OrthoDB" id="8553452at2"/>
<dbReference type="PANTHER" id="PTHR32305">
    <property type="match status" value="1"/>
</dbReference>
<name>A0A6L6PXT2_9BURK</name>
<dbReference type="Gene3D" id="2.180.10.10">
    <property type="entry name" value="RHS repeat-associated core"/>
    <property type="match status" value="1"/>
</dbReference>
<evidence type="ECO:0008006" key="3">
    <source>
        <dbReference type="Google" id="ProtNLM"/>
    </source>
</evidence>
<dbReference type="PANTHER" id="PTHR32305:SF15">
    <property type="entry name" value="PROTEIN RHSA-RELATED"/>
    <property type="match status" value="1"/>
</dbReference>
<sequence length="543" mass="60131">MRTGYAYDRLGHLLKTTSAATAIYQADDQLHRLGATSRDDMGVIQTGFAAQETLYRYDELGRRIQTTVASSNTAQAATVTSAVRYDAAGNVAATRDAFGNTTRMSYDNFGHRLSVVDAEGGTLTWCVDAFGHVLSHTDLEDVTTRYTYTSAGQLATARSSRERTDYRYDHATGRLSQVDQTLGGVHTVATYGYDLAGNRTMEKTVADGRLLQNQTNTYDRANRLAAIDATGIRGASYAVQYRFDQNGNRTWQHVRYTTDAGDVKDIDVVNHFDRMNREDGSTATVDTMTHQYQSYRPRQAYQDGDDPSFQTVSSHRIRYDAMGNRVEDMIDGATETYQYDAQARLQSVYRDGKLVASRRYDGAGRTVEALDGGERRVNAYDAGGHLLRQRVRDAGGAFQYDVDYVHYTVGNPLTCYAAAYDRLGNNTFYAVYTGNDPIASRTSWTNIYYNKHGDAWRDDKTTVGAPKSTMLATTKTYAGNNLARVDKGGKDASKTTLAYSVDGQLLEKRLNLAANNATHILLANGELVGSSDNHNESFSEARR</sequence>
<protein>
    <recommendedName>
        <fullName evidence="3">RHS repeat protein</fullName>
    </recommendedName>
</protein>
<dbReference type="InterPro" id="IPR006530">
    <property type="entry name" value="YD"/>
</dbReference>
<organism evidence="1 2">
    <name type="scientific">Pseudoduganella ginsengisoli</name>
    <dbReference type="NCBI Taxonomy" id="1462440"/>
    <lineage>
        <taxon>Bacteria</taxon>
        <taxon>Pseudomonadati</taxon>
        <taxon>Pseudomonadota</taxon>
        <taxon>Betaproteobacteria</taxon>
        <taxon>Burkholderiales</taxon>
        <taxon>Oxalobacteraceae</taxon>
        <taxon>Telluria group</taxon>
        <taxon>Pseudoduganella</taxon>
    </lineage>
</organism>
<dbReference type="RefSeq" id="WP_155438779.1">
    <property type="nucleotide sequence ID" value="NZ_WNLA01000004.1"/>
</dbReference>
<proteinExistence type="predicted"/>
<gene>
    <name evidence="1" type="ORF">GM668_10005</name>
</gene>
<evidence type="ECO:0000313" key="1">
    <source>
        <dbReference type="EMBL" id="MTW02413.1"/>
    </source>
</evidence>
<comment type="caution">
    <text evidence="1">The sequence shown here is derived from an EMBL/GenBank/DDBJ whole genome shotgun (WGS) entry which is preliminary data.</text>
</comment>